<keyword evidence="3" id="KW-1185">Reference proteome</keyword>
<name>A0AAV7J494_COTGL</name>
<dbReference type="Proteomes" id="UP000826195">
    <property type="component" value="Unassembled WGS sequence"/>
</dbReference>
<feature type="non-terminal residue" evidence="2">
    <location>
        <position position="1"/>
    </location>
</feature>
<sequence length="114" mass="12556">KFKPCSKISKFISKNPENSKEFETAKKKSKKLLVESYRPGCGCGPTPGRDPTTARHGDFWLLGFPSGPVRLSLANLATPDSSRVPILMASLVRTPSQRGSRTHSDPRPQILHNN</sequence>
<evidence type="ECO:0000256" key="1">
    <source>
        <dbReference type="SAM" id="MobiDB-lite"/>
    </source>
</evidence>
<evidence type="ECO:0000313" key="2">
    <source>
        <dbReference type="EMBL" id="KAH0566602.1"/>
    </source>
</evidence>
<dbReference type="AlphaFoldDB" id="A0AAV7J494"/>
<dbReference type="EMBL" id="JAHXZJ010000001">
    <property type="protein sequence ID" value="KAH0566602.1"/>
    <property type="molecule type" value="Genomic_DNA"/>
</dbReference>
<comment type="caution">
    <text evidence="2">The sequence shown here is derived from an EMBL/GenBank/DDBJ whole genome shotgun (WGS) entry which is preliminary data.</text>
</comment>
<organism evidence="2 3">
    <name type="scientific">Cotesia glomerata</name>
    <name type="common">Lepidopteran parasitic wasp</name>
    <name type="synonym">Apanteles glomeratus</name>
    <dbReference type="NCBI Taxonomy" id="32391"/>
    <lineage>
        <taxon>Eukaryota</taxon>
        <taxon>Metazoa</taxon>
        <taxon>Ecdysozoa</taxon>
        <taxon>Arthropoda</taxon>
        <taxon>Hexapoda</taxon>
        <taxon>Insecta</taxon>
        <taxon>Pterygota</taxon>
        <taxon>Neoptera</taxon>
        <taxon>Endopterygota</taxon>
        <taxon>Hymenoptera</taxon>
        <taxon>Apocrita</taxon>
        <taxon>Ichneumonoidea</taxon>
        <taxon>Braconidae</taxon>
        <taxon>Microgastrinae</taxon>
        <taxon>Cotesia</taxon>
    </lineage>
</organism>
<accession>A0AAV7J494</accession>
<gene>
    <name evidence="2" type="ORF">KQX54_002307</name>
</gene>
<reference evidence="2 3" key="1">
    <citation type="journal article" date="2021" name="J. Hered.">
        <title>A chromosome-level genome assembly of the parasitoid wasp, Cotesia glomerata (Hymenoptera: Braconidae).</title>
        <authorList>
            <person name="Pinto B.J."/>
            <person name="Weis J.J."/>
            <person name="Gamble T."/>
            <person name="Ode P.J."/>
            <person name="Paul R."/>
            <person name="Zaspel J.M."/>
        </authorList>
    </citation>
    <scope>NUCLEOTIDE SEQUENCE [LARGE SCALE GENOMIC DNA]</scope>
    <source>
        <strain evidence="2">CgM1</strain>
    </source>
</reference>
<evidence type="ECO:0000313" key="3">
    <source>
        <dbReference type="Proteomes" id="UP000826195"/>
    </source>
</evidence>
<protein>
    <submittedName>
        <fullName evidence="2">Uncharacterized protein</fullName>
    </submittedName>
</protein>
<feature type="region of interest" description="Disordered" evidence="1">
    <location>
        <begin position="92"/>
        <end position="114"/>
    </location>
</feature>
<proteinExistence type="predicted"/>